<sequence length="268" mass="31523">MNNPSGNHSLSTIIGKRMNAELKHVYPGVMTVATEKDYGKIKVSHIKFNDSYAHIEGEDKCQGDDEIDNDESSTKKPITIEEAMERIDQAGRDELLQYTRVQDQKSNQDNLRKEYAEFLEHFRRETRERNERNGKTKEASQEALIKSHLELVKKIIEQCRRSQKELNNGRHTFLRHPIIASHKIEVELLHLSWRIEKQKMEREEVCELQEEREKWWRKLEIDLELDEIFRLQEALVKATGVVKKENDRAFEVIEAIVFTTASLYSPFS</sequence>
<organism evidence="1 2">
    <name type="scientific">Periconia macrospinosa</name>
    <dbReference type="NCBI Taxonomy" id="97972"/>
    <lineage>
        <taxon>Eukaryota</taxon>
        <taxon>Fungi</taxon>
        <taxon>Dikarya</taxon>
        <taxon>Ascomycota</taxon>
        <taxon>Pezizomycotina</taxon>
        <taxon>Dothideomycetes</taxon>
        <taxon>Pleosporomycetidae</taxon>
        <taxon>Pleosporales</taxon>
        <taxon>Massarineae</taxon>
        <taxon>Periconiaceae</taxon>
        <taxon>Periconia</taxon>
    </lineage>
</organism>
<protein>
    <submittedName>
        <fullName evidence="1">Uncharacterized protein</fullName>
    </submittedName>
</protein>
<proteinExistence type="predicted"/>
<accession>A0A2V1DUE4</accession>
<reference evidence="1 2" key="1">
    <citation type="journal article" date="2018" name="Sci. Rep.">
        <title>Comparative genomics provides insights into the lifestyle and reveals functional heterogeneity of dark septate endophytic fungi.</title>
        <authorList>
            <person name="Knapp D.G."/>
            <person name="Nemeth J.B."/>
            <person name="Barry K."/>
            <person name="Hainaut M."/>
            <person name="Henrissat B."/>
            <person name="Johnson J."/>
            <person name="Kuo A."/>
            <person name="Lim J.H.P."/>
            <person name="Lipzen A."/>
            <person name="Nolan M."/>
            <person name="Ohm R.A."/>
            <person name="Tamas L."/>
            <person name="Grigoriev I.V."/>
            <person name="Spatafora J.W."/>
            <person name="Nagy L.G."/>
            <person name="Kovacs G.M."/>
        </authorList>
    </citation>
    <scope>NUCLEOTIDE SEQUENCE [LARGE SCALE GENOMIC DNA]</scope>
    <source>
        <strain evidence="1 2">DSE2036</strain>
    </source>
</reference>
<name>A0A2V1DUE4_9PLEO</name>
<evidence type="ECO:0000313" key="1">
    <source>
        <dbReference type="EMBL" id="PVI00875.1"/>
    </source>
</evidence>
<dbReference type="EMBL" id="KZ805366">
    <property type="protein sequence ID" value="PVI00875.1"/>
    <property type="molecule type" value="Genomic_DNA"/>
</dbReference>
<gene>
    <name evidence="1" type="ORF">DM02DRAFT_628113</name>
</gene>
<dbReference type="AlphaFoldDB" id="A0A2V1DUE4"/>
<evidence type="ECO:0000313" key="2">
    <source>
        <dbReference type="Proteomes" id="UP000244855"/>
    </source>
</evidence>
<dbReference type="Proteomes" id="UP000244855">
    <property type="component" value="Unassembled WGS sequence"/>
</dbReference>
<keyword evidence="2" id="KW-1185">Reference proteome</keyword>